<evidence type="ECO:0008006" key="13">
    <source>
        <dbReference type="Google" id="ProtNLM"/>
    </source>
</evidence>
<evidence type="ECO:0000256" key="3">
    <source>
        <dbReference type="ARBA" id="ARBA00022617"/>
    </source>
</evidence>
<evidence type="ECO:0000313" key="12">
    <source>
        <dbReference type="Proteomes" id="UP001419268"/>
    </source>
</evidence>
<comment type="cofactor">
    <cofactor evidence="1 8">
        <name>heme</name>
        <dbReference type="ChEBI" id="CHEBI:30413"/>
    </cofactor>
</comment>
<evidence type="ECO:0000256" key="4">
    <source>
        <dbReference type="ARBA" id="ARBA00022723"/>
    </source>
</evidence>
<reference evidence="11 12" key="1">
    <citation type="submission" date="2024-01" db="EMBL/GenBank/DDBJ databases">
        <title>Genome assemblies of Stephania.</title>
        <authorList>
            <person name="Yang L."/>
        </authorList>
    </citation>
    <scope>NUCLEOTIDE SEQUENCE [LARGE SCALE GENOMIC DNA]</scope>
    <source>
        <strain evidence="11">JXDWG</strain>
        <tissue evidence="11">Leaf</tissue>
    </source>
</reference>
<evidence type="ECO:0000256" key="10">
    <source>
        <dbReference type="SAM" id="Phobius"/>
    </source>
</evidence>
<keyword evidence="10" id="KW-1133">Transmembrane helix</keyword>
<dbReference type="InterPro" id="IPR002401">
    <property type="entry name" value="Cyt_P450_E_grp-I"/>
</dbReference>
<dbReference type="InterPro" id="IPR017972">
    <property type="entry name" value="Cyt_P450_CS"/>
</dbReference>
<accession>A0AAP0PP76</accession>
<dbReference type="SUPFAM" id="SSF48264">
    <property type="entry name" value="Cytochrome P450"/>
    <property type="match status" value="1"/>
</dbReference>
<dbReference type="Gene3D" id="1.10.630.10">
    <property type="entry name" value="Cytochrome P450"/>
    <property type="match status" value="1"/>
</dbReference>
<evidence type="ECO:0000256" key="9">
    <source>
        <dbReference type="RuleBase" id="RU000461"/>
    </source>
</evidence>
<dbReference type="GO" id="GO:0020037">
    <property type="term" value="F:heme binding"/>
    <property type="evidence" value="ECO:0007669"/>
    <property type="project" value="InterPro"/>
</dbReference>
<dbReference type="GO" id="GO:0016705">
    <property type="term" value="F:oxidoreductase activity, acting on paired donors, with incorporation or reduction of molecular oxygen"/>
    <property type="evidence" value="ECO:0007669"/>
    <property type="project" value="InterPro"/>
</dbReference>
<dbReference type="PANTHER" id="PTHR47950:SF49">
    <property type="entry name" value="CYTOCHROME P450"/>
    <property type="match status" value="1"/>
</dbReference>
<dbReference type="FunFam" id="1.10.630.10:FF:000126">
    <property type="entry name" value="Predicted protein"/>
    <property type="match status" value="1"/>
</dbReference>
<keyword evidence="7 9" id="KW-0503">Monooxygenase</keyword>
<comment type="caution">
    <text evidence="11">The sequence shown here is derived from an EMBL/GenBank/DDBJ whole genome shotgun (WGS) entry which is preliminary data.</text>
</comment>
<evidence type="ECO:0000256" key="7">
    <source>
        <dbReference type="ARBA" id="ARBA00023033"/>
    </source>
</evidence>
<keyword evidence="10" id="KW-0812">Transmembrane</keyword>
<evidence type="ECO:0000313" key="11">
    <source>
        <dbReference type="EMBL" id="KAK9147851.1"/>
    </source>
</evidence>
<keyword evidence="5 9" id="KW-0560">Oxidoreductase</keyword>
<dbReference type="GO" id="GO:0004497">
    <property type="term" value="F:monooxygenase activity"/>
    <property type="evidence" value="ECO:0007669"/>
    <property type="project" value="UniProtKB-KW"/>
</dbReference>
<keyword evidence="12" id="KW-1185">Reference proteome</keyword>
<dbReference type="InterPro" id="IPR001128">
    <property type="entry name" value="Cyt_P450"/>
</dbReference>
<protein>
    <recommendedName>
        <fullName evidence="13">Cytochrome P450</fullName>
    </recommendedName>
</protein>
<organism evidence="11 12">
    <name type="scientific">Stephania cephalantha</name>
    <dbReference type="NCBI Taxonomy" id="152367"/>
    <lineage>
        <taxon>Eukaryota</taxon>
        <taxon>Viridiplantae</taxon>
        <taxon>Streptophyta</taxon>
        <taxon>Embryophyta</taxon>
        <taxon>Tracheophyta</taxon>
        <taxon>Spermatophyta</taxon>
        <taxon>Magnoliopsida</taxon>
        <taxon>Ranunculales</taxon>
        <taxon>Menispermaceae</taxon>
        <taxon>Menispermoideae</taxon>
        <taxon>Cissampelideae</taxon>
        <taxon>Stephania</taxon>
    </lineage>
</organism>
<dbReference type="Proteomes" id="UP001419268">
    <property type="component" value="Unassembled WGS sequence"/>
</dbReference>
<dbReference type="InterPro" id="IPR036396">
    <property type="entry name" value="Cyt_P450_sf"/>
</dbReference>
<feature type="binding site" description="axial binding residue" evidence="8">
    <location>
        <position position="442"/>
    </location>
    <ligand>
        <name>heme</name>
        <dbReference type="ChEBI" id="CHEBI:30413"/>
    </ligand>
    <ligandPart>
        <name>Fe</name>
        <dbReference type="ChEBI" id="CHEBI:18248"/>
    </ligandPart>
</feature>
<evidence type="ECO:0000256" key="1">
    <source>
        <dbReference type="ARBA" id="ARBA00001971"/>
    </source>
</evidence>
<keyword evidence="3 8" id="KW-0349">Heme</keyword>
<name>A0AAP0PP76_9MAGN</name>
<dbReference type="PANTHER" id="PTHR47950">
    <property type="entry name" value="CYTOCHROME P450, FAMILY 76, SUBFAMILY C, POLYPEPTIDE 5-RELATED"/>
    <property type="match status" value="1"/>
</dbReference>
<dbReference type="PRINTS" id="PR00463">
    <property type="entry name" value="EP450I"/>
</dbReference>
<dbReference type="Pfam" id="PF00067">
    <property type="entry name" value="p450"/>
    <property type="match status" value="1"/>
</dbReference>
<comment type="similarity">
    <text evidence="2 9">Belongs to the cytochrome P450 family.</text>
</comment>
<proteinExistence type="inferred from homology"/>
<gene>
    <name evidence="11" type="ORF">Scep_006608</name>
</gene>
<dbReference type="EMBL" id="JBBNAG010000003">
    <property type="protein sequence ID" value="KAK9147851.1"/>
    <property type="molecule type" value="Genomic_DNA"/>
</dbReference>
<dbReference type="GO" id="GO:0005506">
    <property type="term" value="F:iron ion binding"/>
    <property type="evidence" value="ECO:0007669"/>
    <property type="project" value="InterPro"/>
</dbReference>
<dbReference type="PROSITE" id="PS00086">
    <property type="entry name" value="CYTOCHROME_P450"/>
    <property type="match status" value="1"/>
</dbReference>
<dbReference type="GO" id="GO:0044550">
    <property type="term" value="P:secondary metabolite biosynthetic process"/>
    <property type="evidence" value="ECO:0007669"/>
    <property type="project" value="UniProtKB-ARBA"/>
</dbReference>
<keyword evidence="6 8" id="KW-0408">Iron</keyword>
<dbReference type="AlphaFoldDB" id="A0AAP0PP76"/>
<sequence>MDLVVSILYALIFLLTIISINLFRRSPHKNLPPGPRPWPLLGNLPAIFTSKTPAHLTFANLARTHGGLMLLWFGHKPVVFVSNKAAATEVLKTHDRALSGRHIPASFHFPEKPQTSLVWSDCDAYWKQVRRVLRTEVFSPTMLRAQEGVREEKVRELVEFVRSKEGEAVTIRPVVFGTILNVLGNAVFSRDLYDLGGRGDVVGLELLIRELLVIGATPDLADYYKILDGLKKEALVRLDKVDKLWEPIVEERKRERKLNDNNVAECMDMLDVLLDNNYNDAEINNIFLNMIVDACNVQETFGPGSESSSATAEWVMSELIKNPTVLARLRQELDNEFGHSKVTGSHRLAKLPYLSAVIKEAMRLHPAIPFMLPHKAVETCQVLGYTIPKGFQVQLNAYAIGRDPEAWPEPNTFRPERFLESDIDYQGNHFELVPFGAGRRICPGLPLAMKNTPLIVSTLVHEFDWSLSDGTPPEKLEMNEQLSIALTKDPPLCLIPKVRVIS</sequence>
<dbReference type="PRINTS" id="PR00385">
    <property type="entry name" value="P450"/>
</dbReference>
<evidence type="ECO:0000256" key="2">
    <source>
        <dbReference type="ARBA" id="ARBA00010617"/>
    </source>
</evidence>
<keyword evidence="4 8" id="KW-0479">Metal-binding</keyword>
<keyword evidence="10" id="KW-0472">Membrane</keyword>
<evidence type="ECO:0000256" key="8">
    <source>
        <dbReference type="PIRSR" id="PIRSR602401-1"/>
    </source>
</evidence>
<feature type="transmembrane region" description="Helical" evidence="10">
    <location>
        <begin position="6"/>
        <end position="23"/>
    </location>
</feature>
<evidence type="ECO:0000256" key="6">
    <source>
        <dbReference type="ARBA" id="ARBA00023004"/>
    </source>
</evidence>
<evidence type="ECO:0000256" key="5">
    <source>
        <dbReference type="ARBA" id="ARBA00023002"/>
    </source>
</evidence>